<keyword evidence="1" id="KW-0812">Transmembrane</keyword>
<keyword evidence="1" id="KW-0472">Membrane</keyword>
<evidence type="ECO:0000313" key="2">
    <source>
        <dbReference type="EMBL" id="SVE53219.1"/>
    </source>
</evidence>
<proteinExistence type="predicted"/>
<gene>
    <name evidence="2" type="ORF">METZ01_LOCUS506073</name>
</gene>
<accession>A0A383E9D0</accession>
<reference evidence="2" key="1">
    <citation type="submission" date="2018-05" db="EMBL/GenBank/DDBJ databases">
        <authorList>
            <person name="Lanie J.A."/>
            <person name="Ng W.-L."/>
            <person name="Kazmierczak K.M."/>
            <person name="Andrzejewski T.M."/>
            <person name="Davidsen T.M."/>
            <person name="Wayne K.J."/>
            <person name="Tettelin H."/>
            <person name="Glass J.I."/>
            <person name="Rusch D."/>
            <person name="Podicherti R."/>
            <person name="Tsui H.-C.T."/>
            <person name="Winkler M.E."/>
        </authorList>
    </citation>
    <scope>NUCLEOTIDE SEQUENCE</scope>
</reference>
<name>A0A383E9D0_9ZZZZ</name>
<evidence type="ECO:0000256" key="1">
    <source>
        <dbReference type="SAM" id="Phobius"/>
    </source>
</evidence>
<dbReference type="EMBL" id="UINC01223857">
    <property type="protein sequence ID" value="SVE53219.1"/>
    <property type="molecule type" value="Genomic_DNA"/>
</dbReference>
<keyword evidence="1" id="KW-1133">Transmembrane helix</keyword>
<feature type="transmembrane region" description="Helical" evidence="1">
    <location>
        <begin position="22"/>
        <end position="41"/>
    </location>
</feature>
<dbReference type="AlphaFoldDB" id="A0A383E9D0"/>
<protein>
    <submittedName>
        <fullName evidence="2">Uncharacterized protein</fullName>
    </submittedName>
</protein>
<organism evidence="2">
    <name type="scientific">marine metagenome</name>
    <dbReference type="NCBI Taxonomy" id="408172"/>
    <lineage>
        <taxon>unclassified sequences</taxon>
        <taxon>metagenomes</taxon>
        <taxon>ecological metagenomes</taxon>
    </lineage>
</organism>
<feature type="non-terminal residue" evidence="2">
    <location>
        <position position="57"/>
    </location>
</feature>
<sequence>MGIYLDGSHPLIERATMLSHGFRSYLLFCSLLLGCIFVNPARSGTNEGFKASVEPRA</sequence>